<feature type="non-terminal residue" evidence="12">
    <location>
        <position position="422"/>
    </location>
</feature>
<dbReference type="SUPFAM" id="SSF48334">
    <property type="entry name" value="DNA repair protein MutS, domain III"/>
    <property type="match status" value="1"/>
</dbReference>
<gene>
    <name evidence="12" type="ORF">DI551_07065</name>
</gene>
<feature type="domain" description="DNA mismatch repair protein MutS connector" evidence="10">
    <location>
        <begin position="144"/>
        <end position="267"/>
    </location>
</feature>
<feature type="domain" description="DNA mismatch repair protein MutS core" evidence="11">
    <location>
        <begin position="284"/>
        <end position="397"/>
    </location>
</feature>
<proteinExistence type="inferred from homology"/>
<dbReference type="InterPro" id="IPR007696">
    <property type="entry name" value="DNA_mismatch_repair_MutS_core"/>
</dbReference>
<evidence type="ECO:0000256" key="4">
    <source>
        <dbReference type="ARBA" id="ARBA00022763"/>
    </source>
</evidence>
<dbReference type="SUPFAM" id="SSF53150">
    <property type="entry name" value="DNA repair protein MutS, domain II"/>
    <property type="match status" value="1"/>
</dbReference>
<keyword evidence="5" id="KW-0067">ATP-binding</keyword>
<dbReference type="PANTHER" id="PTHR11361">
    <property type="entry name" value="DNA MISMATCH REPAIR PROTEIN MUTS FAMILY MEMBER"/>
    <property type="match status" value="1"/>
</dbReference>
<name>A0A2W5MWD2_9BACT</name>
<evidence type="ECO:0000313" key="13">
    <source>
        <dbReference type="Proteomes" id="UP000249417"/>
    </source>
</evidence>
<comment type="function">
    <text evidence="8">This protein is involved in the repair of mismatches in DNA. It is possible that it carries out the mismatch recognition step. This protein has a weak ATPase activity.</text>
</comment>
<sequence>MNQPALKTQEEFASEGHTPMMAQYHALKAQYPDCLLFYRMGDFYELFFDDAMKASECLDITLTKRGKNLENEIPMCGVPFHSYEPYLAKLIRSGFRVAICEQTETPEEAKKRGGYKALVNRDVVRVVTQGTLTEDTLLNARENNYLACLSDTGGQIGLAWLDLSTGEFLIQPVEKTRLTAAIDRIGPSELLLQDKIAGQEDLSAYKQIMTPQPASLFDSQNAQKRLEAVFGVGTLESFGALSRAETSAAGALLDYVTRTQKGKMPHIARPRRIVGGAVMDIDPATRRSLELLRTQTGERRGSLLDCIDKTVTSAGARLLQTRLSAPLTDLAEINARHEQVAAFAEASGLRDRLREILRSMPDIERALSRLTIGRGGPRDLGAIRDALGVAETLQGFLLSAGGPVLGSFAQELKLTLPLQKIR</sequence>
<dbReference type="GO" id="GO:0006298">
    <property type="term" value="P:mismatch repair"/>
    <property type="evidence" value="ECO:0007669"/>
    <property type="project" value="InterPro"/>
</dbReference>
<evidence type="ECO:0000256" key="8">
    <source>
        <dbReference type="ARBA" id="ARBA00024647"/>
    </source>
</evidence>
<evidence type="ECO:0000256" key="3">
    <source>
        <dbReference type="ARBA" id="ARBA00022741"/>
    </source>
</evidence>
<reference evidence="12 13" key="1">
    <citation type="submission" date="2017-08" db="EMBL/GenBank/DDBJ databases">
        <title>Infants hospitalized years apart are colonized by the same room-sourced microbial strains.</title>
        <authorList>
            <person name="Brooks B."/>
            <person name="Olm M.R."/>
            <person name="Firek B.A."/>
            <person name="Baker R."/>
            <person name="Thomas B.C."/>
            <person name="Morowitz M.J."/>
            <person name="Banfield J.F."/>
        </authorList>
    </citation>
    <scope>NUCLEOTIDE SEQUENCE [LARGE SCALE GENOMIC DNA]</scope>
    <source>
        <strain evidence="12">S2_005_002_R2_29</strain>
    </source>
</reference>
<accession>A0A2W5MWD2</accession>
<dbReference type="InterPro" id="IPR036187">
    <property type="entry name" value="DNA_mismatch_repair_MutS_sf"/>
</dbReference>
<dbReference type="EMBL" id="QFQB01000046">
    <property type="protein sequence ID" value="PZQ45522.1"/>
    <property type="molecule type" value="Genomic_DNA"/>
</dbReference>
<dbReference type="GO" id="GO:0030983">
    <property type="term" value="F:mismatched DNA binding"/>
    <property type="evidence" value="ECO:0007669"/>
    <property type="project" value="InterPro"/>
</dbReference>
<evidence type="ECO:0000256" key="6">
    <source>
        <dbReference type="ARBA" id="ARBA00023125"/>
    </source>
</evidence>
<dbReference type="Pfam" id="PF01624">
    <property type="entry name" value="MutS_I"/>
    <property type="match status" value="1"/>
</dbReference>
<dbReference type="Gene3D" id="3.40.1170.10">
    <property type="entry name" value="DNA repair protein MutS, domain I"/>
    <property type="match status" value="1"/>
</dbReference>
<comment type="similarity">
    <text evidence="1">Belongs to the DNA mismatch repair MutS family.</text>
</comment>
<organism evidence="12 13">
    <name type="scientific">Micavibrio aeruginosavorus</name>
    <dbReference type="NCBI Taxonomy" id="349221"/>
    <lineage>
        <taxon>Bacteria</taxon>
        <taxon>Pseudomonadati</taxon>
        <taxon>Bdellovibrionota</taxon>
        <taxon>Bdellovibrionia</taxon>
        <taxon>Bdellovibrionales</taxon>
        <taxon>Pseudobdellovibrionaceae</taxon>
        <taxon>Micavibrio</taxon>
    </lineage>
</organism>
<protein>
    <recommendedName>
        <fullName evidence="2">DNA mismatch repair protein MutS</fullName>
    </recommendedName>
</protein>
<dbReference type="Pfam" id="PF05188">
    <property type="entry name" value="MutS_II"/>
    <property type="match status" value="1"/>
</dbReference>
<evidence type="ECO:0000256" key="1">
    <source>
        <dbReference type="ARBA" id="ARBA00006271"/>
    </source>
</evidence>
<dbReference type="InterPro" id="IPR045076">
    <property type="entry name" value="MutS"/>
</dbReference>
<evidence type="ECO:0000256" key="5">
    <source>
        <dbReference type="ARBA" id="ARBA00022840"/>
    </source>
</evidence>
<dbReference type="GO" id="GO:0005524">
    <property type="term" value="F:ATP binding"/>
    <property type="evidence" value="ECO:0007669"/>
    <property type="project" value="UniProtKB-KW"/>
</dbReference>
<evidence type="ECO:0000256" key="2">
    <source>
        <dbReference type="ARBA" id="ARBA00021982"/>
    </source>
</evidence>
<comment type="caution">
    <text evidence="12">The sequence shown here is derived from an EMBL/GenBank/DDBJ whole genome shotgun (WGS) entry which is preliminary data.</text>
</comment>
<dbReference type="Gene3D" id="3.30.420.110">
    <property type="entry name" value="MutS, connector domain"/>
    <property type="match status" value="1"/>
</dbReference>
<keyword evidence="3" id="KW-0547">Nucleotide-binding</keyword>
<evidence type="ECO:0000313" key="12">
    <source>
        <dbReference type="EMBL" id="PZQ45522.1"/>
    </source>
</evidence>
<keyword evidence="7" id="KW-0234">DNA repair</keyword>
<dbReference type="GO" id="GO:0005829">
    <property type="term" value="C:cytosol"/>
    <property type="evidence" value="ECO:0007669"/>
    <property type="project" value="TreeGrafter"/>
</dbReference>
<evidence type="ECO:0000259" key="10">
    <source>
        <dbReference type="Pfam" id="PF05188"/>
    </source>
</evidence>
<dbReference type="SUPFAM" id="SSF55271">
    <property type="entry name" value="DNA repair protein MutS, domain I"/>
    <property type="match status" value="1"/>
</dbReference>
<dbReference type="Gene3D" id="1.10.1420.10">
    <property type="match status" value="1"/>
</dbReference>
<evidence type="ECO:0000256" key="7">
    <source>
        <dbReference type="ARBA" id="ARBA00023204"/>
    </source>
</evidence>
<keyword evidence="4" id="KW-0227">DNA damage</keyword>
<dbReference type="FunFam" id="3.40.1170.10:FF:000001">
    <property type="entry name" value="DNA mismatch repair protein MutS"/>
    <property type="match status" value="1"/>
</dbReference>
<feature type="domain" description="DNA mismatch repair protein MutS-like N-terminal" evidence="9">
    <location>
        <begin position="18"/>
        <end position="135"/>
    </location>
</feature>
<dbReference type="Pfam" id="PF05192">
    <property type="entry name" value="MutS_III"/>
    <property type="match status" value="1"/>
</dbReference>
<dbReference type="GO" id="GO:0140664">
    <property type="term" value="F:ATP-dependent DNA damage sensor activity"/>
    <property type="evidence" value="ECO:0007669"/>
    <property type="project" value="InterPro"/>
</dbReference>
<dbReference type="Proteomes" id="UP000249417">
    <property type="component" value="Unassembled WGS sequence"/>
</dbReference>
<dbReference type="InterPro" id="IPR016151">
    <property type="entry name" value="DNA_mismatch_repair_MutS_N"/>
</dbReference>
<dbReference type="AlphaFoldDB" id="A0A2W5MWD2"/>
<dbReference type="InterPro" id="IPR007695">
    <property type="entry name" value="DNA_mismatch_repair_MutS-lik_N"/>
</dbReference>
<evidence type="ECO:0000259" key="9">
    <source>
        <dbReference type="Pfam" id="PF01624"/>
    </source>
</evidence>
<evidence type="ECO:0000259" key="11">
    <source>
        <dbReference type="Pfam" id="PF05192"/>
    </source>
</evidence>
<dbReference type="PANTHER" id="PTHR11361:SF34">
    <property type="entry name" value="DNA MISMATCH REPAIR PROTEIN MSH1, MITOCHONDRIAL"/>
    <property type="match status" value="1"/>
</dbReference>
<keyword evidence="6" id="KW-0238">DNA-binding</keyword>
<dbReference type="InterPro" id="IPR007860">
    <property type="entry name" value="DNA_mmatch_repair_MutS_con_dom"/>
</dbReference>
<dbReference type="InterPro" id="IPR036678">
    <property type="entry name" value="MutS_con_dom_sf"/>
</dbReference>